<dbReference type="EC" id="2.7.13.3" evidence="2"/>
<keyword evidence="10" id="KW-0812">Transmembrane</keyword>
<dbReference type="Gene3D" id="3.30.565.10">
    <property type="entry name" value="Histidine kinase-like ATPase, C-terminal domain"/>
    <property type="match status" value="1"/>
</dbReference>
<name>A0ABV8LS68_9ACTN</name>
<dbReference type="RefSeq" id="WP_253761910.1">
    <property type="nucleotide sequence ID" value="NZ_JAMZDZ010000001.1"/>
</dbReference>
<dbReference type="PANTHER" id="PTHR24421">
    <property type="entry name" value="NITRATE/NITRITE SENSOR PROTEIN NARX-RELATED"/>
    <property type="match status" value="1"/>
</dbReference>
<sequence>MDEPGTRPRPWWRVPPIVLDAALAATVAATTLVMVVYGRPGSTEGRALTWLDWLGALVAFGLVLVRRRWPLPVLVLSTAAAVVTVATAKDPAAFVATTVVAAYTVGTHTNRRTAWLAGGISAVVVYATIGTFTDQGWLGPSLGVAAWIGMATAVGDATRSRRAYVAAVEERARRAEQNRDEEARRRVAEERVRIARDLHDVVAHHIAVVNVHAGLAEHSVRTRPEQAETSLRHVRQAAQTVLDELATILAVLRQNGDATAPTEPVRGLAQLDELLASVAAAGLRVEHRQLGSVRPLPAAVDQAAYRIVQEALTNAHKHGSGQVATLCVEYRQDAVVIDVANPAVANPAAANPAVADPTSADTTSADTTSADAAIDDVGHGLTGMRERAVAVGGSFSAGPIGTGRFQVHAVLPSPARPGEVP</sequence>
<feature type="domain" description="Signal transduction histidine kinase subgroup 3 dimerisation and phosphoacceptor" evidence="11">
    <location>
        <begin position="190"/>
        <end position="255"/>
    </location>
</feature>
<keyword evidence="7" id="KW-0067">ATP-binding</keyword>
<comment type="caution">
    <text evidence="13">The sequence shown here is derived from an EMBL/GenBank/DDBJ whole genome shotgun (WGS) entry which is preliminary data.</text>
</comment>
<dbReference type="InterPro" id="IPR036890">
    <property type="entry name" value="HATPase_C_sf"/>
</dbReference>
<organism evidence="13 14">
    <name type="scientific">Hamadaea flava</name>
    <dbReference type="NCBI Taxonomy" id="1742688"/>
    <lineage>
        <taxon>Bacteria</taxon>
        <taxon>Bacillati</taxon>
        <taxon>Actinomycetota</taxon>
        <taxon>Actinomycetes</taxon>
        <taxon>Micromonosporales</taxon>
        <taxon>Micromonosporaceae</taxon>
        <taxon>Hamadaea</taxon>
    </lineage>
</organism>
<evidence type="ECO:0000256" key="10">
    <source>
        <dbReference type="SAM" id="Phobius"/>
    </source>
</evidence>
<dbReference type="Pfam" id="PF07730">
    <property type="entry name" value="HisKA_3"/>
    <property type="match status" value="1"/>
</dbReference>
<evidence type="ECO:0000259" key="12">
    <source>
        <dbReference type="Pfam" id="PF23539"/>
    </source>
</evidence>
<keyword evidence="4" id="KW-0808">Transferase</keyword>
<dbReference type="Gene3D" id="1.20.5.1930">
    <property type="match status" value="1"/>
</dbReference>
<evidence type="ECO:0000256" key="8">
    <source>
        <dbReference type="ARBA" id="ARBA00023012"/>
    </source>
</evidence>
<feature type="transmembrane region" description="Helical" evidence="10">
    <location>
        <begin position="114"/>
        <end position="132"/>
    </location>
</feature>
<keyword evidence="6 13" id="KW-0418">Kinase</keyword>
<evidence type="ECO:0000313" key="14">
    <source>
        <dbReference type="Proteomes" id="UP001595816"/>
    </source>
</evidence>
<dbReference type="InterPro" id="IPR055558">
    <property type="entry name" value="DUF7134"/>
</dbReference>
<feature type="transmembrane region" description="Helical" evidence="10">
    <location>
        <begin position="17"/>
        <end position="38"/>
    </location>
</feature>
<evidence type="ECO:0000256" key="1">
    <source>
        <dbReference type="ARBA" id="ARBA00000085"/>
    </source>
</evidence>
<keyword evidence="8" id="KW-0902">Two-component regulatory system</keyword>
<feature type="transmembrane region" description="Helical" evidence="10">
    <location>
        <begin position="50"/>
        <end position="69"/>
    </location>
</feature>
<gene>
    <name evidence="13" type="ORF">ACFOZ4_25025</name>
</gene>
<evidence type="ECO:0000256" key="3">
    <source>
        <dbReference type="ARBA" id="ARBA00022553"/>
    </source>
</evidence>
<dbReference type="EMBL" id="JBHSAY010000015">
    <property type="protein sequence ID" value="MFC4133890.1"/>
    <property type="molecule type" value="Genomic_DNA"/>
</dbReference>
<dbReference type="CDD" id="cd16917">
    <property type="entry name" value="HATPase_UhpB-NarQ-NarX-like"/>
    <property type="match status" value="1"/>
</dbReference>
<dbReference type="GO" id="GO:0016301">
    <property type="term" value="F:kinase activity"/>
    <property type="evidence" value="ECO:0007669"/>
    <property type="project" value="UniProtKB-KW"/>
</dbReference>
<evidence type="ECO:0000313" key="13">
    <source>
        <dbReference type="EMBL" id="MFC4133890.1"/>
    </source>
</evidence>
<dbReference type="InterPro" id="IPR011712">
    <property type="entry name" value="Sig_transdc_His_kin_sub3_dim/P"/>
</dbReference>
<evidence type="ECO:0000256" key="9">
    <source>
        <dbReference type="SAM" id="MobiDB-lite"/>
    </source>
</evidence>
<protein>
    <recommendedName>
        <fullName evidence="2">histidine kinase</fullName>
        <ecNumber evidence="2">2.7.13.3</ecNumber>
    </recommendedName>
</protein>
<accession>A0ABV8LS68</accession>
<keyword evidence="10" id="KW-1133">Transmembrane helix</keyword>
<evidence type="ECO:0000256" key="6">
    <source>
        <dbReference type="ARBA" id="ARBA00022777"/>
    </source>
</evidence>
<feature type="region of interest" description="Disordered" evidence="9">
    <location>
        <begin position="348"/>
        <end position="367"/>
    </location>
</feature>
<reference evidence="14" key="1">
    <citation type="journal article" date="2019" name="Int. J. Syst. Evol. Microbiol.">
        <title>The Global Catalogue of Microorganisms (GCM) 10K type strain sequencing project: providing services to taxonomists for standard genome sequencing and annotation.</title>
        <authorList>
            <consortium name="The Broad Institute Genomics Platform"/>
            <consortium name="The Broad Institute Genome Sequencing Center for Infectious Disease"/>
            <person name="Wu L."/>
            <person name="Ma J."/>
        </authorList>
    </citation>
    <scope>NUCLEOTIDE SEQUENCE [LARGE SCALE GENOMIC DNA]</scope>
    <source>
        <strain evidence="14">CGMCC 4.7289</strain>
    </source>
</reference>
<evidence type="ECO:0000256" key="7">
    <source>
        <dbReference type="ARBA" id="ARBA00022840"/>
    </source>
</evidence>
<keyword evidence="3" id="KW-0597">Phosphoprotein</keyword>
<dbReference type="Proteomes" id="UP001595816">
    <property type="component" value="Unassembled WGS sequence"/>
</dbReference>
<dbReference type="Pfam" id="PF23539">
    <property type="entry name" value="DUF7134"/>
    <property type="match status" value="1"/>
</dbReference>
<evidence type="ECO:0000256" key="5">
    <source>
        <dbReference type="ARBA" id="ARBA00022741"/>
    </source>
</evidence>
<dbReference type="InterPro" id="IPR050482">
    <property type="entry name" value="Sensor_HK_TwoCompSys"/>
</dbReference>
<keyword evidence="14" id="KW-1185">Reference proteome</keyword>
<evidence type="ECO:0000256" key="2">
    <source>
        <dbReference type="ARBA" id="ARBA00012438"/>
    </source>
</evidence>
<proteinExistence type="predicted"/>
<evidence type="ECO:0000256" key="4">
    <source>
        <dbReference type="ARBA" id="ARBA00022679"/>
    </source>
</evidence>
<evidence type="ECO:0000259" key="11">
    <source>
        <dbReference type="Pfam" id="PF07730"/>
    </source>
</evidence>
<feature type="transmembrane region" description="Helical" evidence="10">
    <location>
        <begin position="75"/>
        <end position="102"/>
    </location>
</feature>
<dbReference type="SUPFAM" id="SSF55874">
    <property type="entry name" value="ATPase domain of HSP90 chaperone/DNA topoisomerase II/histidine kinase"/>
    <property type="match status" value="1"/>
</dbReference>
<feature type="domain" description="DUF7134" evidence="12">
    <location>
        <begin position="11"/>
        <end position="162"/>
    </location>
</feature>
<keyword evidence="5" id="KW-0547">Nucleotide-binding</keyword>
<dbReference type="PANTHER" id="PTHR24421:SF10">
    <property type="entry name" value="NITRATE_NITRITE SENSOR PROTEIN NARQ"/>
    <property type="match status" value="1"/>
</dbReference>
<comment type="catalytic activity">
    <reaction evidence="1">
        <text>ATP + protein L-histidine = ADP + protein N-phospho-L-histidine.</text>
        <dbReference type="EC" id="2.7.13.3"/>
    </reaction>
</comment>
<keyword evidence="10" id="KW-0472">Membrane</keyword>